<keyword evidence="2" id="KW-0732">Signal</keyword>
<organism evidence="3 4">
    <name type="scientific">Cohnella boryungensis</name>
    <dbReference type="NCBI Taxonomy" id="768479"/>
    <lineage>
        <taxon>Bacteria</taxon>
        <taxon>Bacillati</taxon>
        <taxon>Bacillota</taxon>
        <taxon>Bacilli</taxon>
        <taxon>Bacillales</taxon>
        <taxon>Paenibacillaceae</taxon>
        <taxon>Cohnella</taxon>
    </lineage>
</organism>
<feature type="compositionally biased region" description="Low complexity" evidence="1">
    <location>
        <begin position="73"/>
        <end position="95"/>
    </location>
</feature>
<accession>A0ABV8SHB6</accession>
<evidence type="ECO:0000256" key="1">
    <source>
        <dbReference type="SAM" id="MobiDB-lite"/>
    </source>
</evidence>
<dbReference type="RefSeq" id="WP_204601643.1">
    <property type="nucleotide sequence ID" value="NZ_JBHSED010000058.1"/>
</dbReference>
<evidence type="ECO:0000313" key="3">
    <source>
        <dbReference type="EMBL" id="MFC4306288.1"/>
    </source>
</evidence>
<evidence type="ECO:0000256" key="2">
    <source>
        <dbReference type="SAM" id="SignalP"/>
    </source>
</evidence>
<protein>
    <submittedName>
        <fullName evidence="3">Uncharacterized protein</fullName>
    </submittedName>
</protein>
<reference evidence="4" key="1">
    <citation type="journal article" date="2019" name="Int. J. Syst. Evol. Microbiol.">
        <title>The Global Catalogue of Microorganisms (GCM) 10K type strain sequencing project: providing services to taxonomists for standard genome sequencing and annotation.</title>
        <authorList>
            <consortium name="The Broad Institute Genomics Platform"/>
            <consortium name="The Broad Institute Genome Sequencing Center for Infectious Disease"/>
            <person name="Wu L."/>
            <person name="Ma J."/>
        </authorList>
    </citation>
    <scope>NUCLEOTIDE SEQUENCE [LARGE SCALE GENOMIC DNA]</scope>
    <source>
        <strain evidence="4">CGMCC 4.1641</strain>
    </source>
</reference>
<sequence>MPYSLSVQLRTWSALLLTVSLVACSSTTSEPQASQTSVPSTLPAAPSASHPLPSADRDPLVNVHENPPATVKESAPPASASEQPPVSSSPSVEAATMQPEETPDDAAPPAASFQKKSPSLAHLMLGQSDKEVVRRYGPPVEAYPLPGDDQAVEIWEYDGFSVGMNDKDSIVYVEISAEGIDTGIRGLSYGMQGSQAAELLGLSPDELTNALSVEVAGGWLKIDLDPDNQKVLSFKLLKGDL</sequence>
<feature type="compositionally biased region" description="Low complexity" evidence="1">
    <location>
        <begin position="36"/>
        <end position="54"/>
    </location>
</feature>
<feature type="signal peptide" evidence="2">
    <location>
        <begin position="1"/>
        <end position="25"/>
    </location>
</feature>
<dbReference type="EMBL" id="JBHSED010000058">
    <property type="protein sequence ID" value="MFC4306288.1"/>
    <property type="molecule type" value="Genomic_DNA"/>
</dbReference>
<proteinExistence type="predicted"/>
<name>A0ABV8SHB6_9BACL</name>
<dbReference type="Proteomes" id="UP001595755">
    <property type="component" value="Unassembled WGS sequence"/>
</dbReference>
<feature type="region of interest" description="Disordered" evidence="1">
    <location>
        <begin position="28"/>
        <end position="120"/>
    </location>
</feature>
<gene>
    <name evidence="3" type="ORF">ACFO1S_22950</name>
</gene>
<keyword evidence="4" id="KW-1185">Reference proteome</keyword>
<comment type="caution">
    <text evidence="3">The sequence shown here is derived from an EMBL/GenBank/DDBJ whole genome shotgun (WGS) entry which is preliminary data.</text>
</comment>
<feature type="chain" id="PRO_5045456197" evidence="2">
    <location>
        <begin position="26"/>
        <end position="241"/>
    </location>
</feature>
<evidence type="ECO:0000313" key="4">
    <source>
        <dbReference type="Proteomes" id="UP001595755"/>
    </source>
</evidence>